<evidence type="ECO:0000313" key="3">
    <source>
        <dbReference type="EMBL" id="GBG68163.1"/>
    </source>
</evidence>
<gene>
    <name evidence="3" type="ORF">CBR_g2714</name>
</gene>
<feature type="region of interest" description="Disordered" evidence="1">
    <location>
        <begin position="34"/>
        <end position="75"/>
    </location>
</feature>
<evidence type="ECO:0000256" key="1">
    <source>
        <dbReference type="SAM" id="MobiDB-lite"/>
    </source>
</evidence>
<organism evidence="3 4">
    <name type="scientific">Chara braunii</name>
    <name type="common">Braun's stonewort</name>
    <dbReference type="NCBI Taxonomy" id="69332"/>
    <lineage>
        <taxon>Eukaryota</taxon>
        <taxon>Viridiplantae</taxon>
        <taxon>Streptophyta</taxon>
        <taxon>Charophyceae</taxon>
        <taxon>Charales</taxon>
        <taxon>Characeae</taxon>
        <taxon>Chara</taxon>
    </lineage>
</organism>
<feature type="compositionally biased region" description="Gly residues" evidence="1">
    <location>
        <begin position="556"/>
        <end position="566"/>
    </location>
</feature>
<accession>A0A388KDZ1</accession>
<dbReference type="Proteomes" id="UP000265515">
    <property type="component" value="Unassembled WGS sequence"/>
</dbReference>
<evidence type="ECO:0000313" key="4">
    <source>
        <dbReference type="Proteomes" id="UP000265515"/>
    </source>
</evidence>
<proteinExistence type="predicted"/>
<feature type="compositionally biased region" description="Basic and acidic residues" evidence="1">
    <location>
        <begin position="609"/>
        <end position="623"/>
    </location>
</feature>
<evidence type="ECO:0008006" key="5">
    <source>
        <dbReference type="Google" id="ProtNLM"/>
    </source>
</evidence>
<name>A0A388KDZ1_CHABU</name>
<dbReference type="AlphaFoldDB" id="A0A388KDZ1"/>
<evidence type="ECO:0000256" key="2">
    <source>
        <dbReference type="SAM" id="SignalP"/>
    </source>
</evidence>
<feature type="compositionally biased region" description="Basic and acidic residues" evidence="1">
    <location>
        <begin position="432"/>
        <end position="442"/>
    </location>
</feature>
<keyword evidence="2" id="KW-0732">Signal</keyword>
<reference evidence="3 4" key="1">
    <citation type="journal article" date="2018" name="Cell">
        <title>The Chara Genome: Secondary Complexity and Implications for Plant Terrestrialization.</title>
        <authorList>
            <person name="Nishiyama T."/>
            <person name="Sakayama H."/>
            <person name="Vries J.D."/>
            <person name="Buschmann H."/>
            <person name="Saint-Marcoux D."/>
            <person name="Ullrich K.K."/>
            <person name="Haas F.B."/>
            <person name="Vanderstraeten L."/>
            <person name="Becker D."/>
            <person name="Lang D."/>
            <person name="Vosolsobe S."/>
            <person name="Rombauts S."/>
            <person name="Wilhelmsson P.K.I."/>
            <person name="Janitza P."/>
            <person name="Kern R."/>
            <person name="Heyl A."/>
            <person name="Rumpler F."/>
            <person name="Villalobos L.I.A.C."/>
            <person name="Clay J.M."/>
            <person name="Skokan R."/>
            <person name="Toyoda A."/>
            <person name="Suzuki Y."/>
            <person name="Kagoshima H."/>
            <person name="Schijlen E."/>
            <person name="Tajeshwar N."/>
            <person name="Catarino B."/>
            <person name="Hetherington A.J."/>
            <person name="Saltykova A."/>
            <person name="Bonnot C."/>
            <person name="Breuninger H."/>
            <person name="Symeonidi A."/>
            <person name="Radhakrishnan G.V."/>
            <person name="Van Nieuwerburgh F."/>
            <person name="Deforce D."/>
            <person name="Chang C."/>
            <person name="Karol K.G."/>
            <person name="Hedrich R."/>
            <person name="Ulvskov P."/>
            <person name="Glockner G."/>
            <person name="Delwiche C.F."/>
            <person name="Petrasek J."/>
            <person name="Van de Peer Y."/>
            <person name="Friml J."/>
            <person name="Beilby M."/>
            <person name="Dolan L."/>
            <person name="Kohara Y."/>
            <person name="Sugano S."/>
            <person name="Fujiyama A."/>
            <person name="Delaux P.-M."/>
            <person name="Quint M."/>
            <person name="TheiBen G."/>
            <person name="Hagemann M."/>
            <person name="Harholt J."/>
            <person name="Dunand C."/>
            <person name="Zachgo S."/>
            <person name="Langdale J."/>
            <person name="Maumus F."/>
            <person name="Straeten D.V.D."/>
            <person name="Gould S.B."/>
            <person name="Rensing S.A."/>
        </authorList>
    </citation>
    <scope>NUCLEOTIDE SEQUENCE [LARGE SCALE GENOMIC DNA]</scope>
    <source>
        <strain evidence="3 4">S276</strain>
    </source>
</reference>
<dbReference type="Gramene" id="GBG68163">
    <property type="protein sequence ID" value="GBG68163"/>
    <property type="gene ID" value="CBR_g2714"/>
</dbReference>
<feature type="compositionally biased region" description="Gly residues" evidence="1">
    <location>
        <begin position="298"/>
        <end position="312"/>
    </location>
</feature>
<feature type="region of interest" description="Disordered" evidence="1">
    <location>
        <begin position="423"/>
        <end position="456"/>
    </location>
</feature>
<feature type="signal peptide" evidence="2">
    <location>
        <begin position="1"/>
        <end position="26"/>
    </location>
</feature>
<feature type="compositionally biased region" description="Acidic residues" evidence="1">
    <location>
        <begin position="246"/>
        <end position="257"/>
    </location>
</feature>
<feature type="region of interest" description="Disordered" evidence="1">
    <location>
        <begin position="273"/>
        <end position="316"/>
    </location>
</feature>
<sequence length="864" mass="93386">MHRRLPLLVLVVVVFLFVVFLHVCLSCRPWKQHRKQGASSKRQAGERPMADMQARADMAAGHSERRPATAGQARRYDPSIYAHLESWQTPLPPSDEEPETDGLPTLPLASGSTQLLSQTVRAGGAASNEGDEYTSLLRQGLGDDDDGGLDLSFGLCFGGARDVRRRQHGSTAPSANQLTSGGTACTGVAVGSSRIGGARPSMSNRTTPTEPDLRDDGARIPPVHPRPTMENITRGVSNMRAHSDGSDDDGGAGDYADEGFREDMEAEDDDDDILIWPMGKTGGRGKGRGRDAVRGRSVGRGGRGGGRGGVSDDGGKSVTYWSPEEQMALVRCKRQQEKHLAGLGHNYGRMRTKEWNHIDLFKLSNEERKEHNFKFRMDRLVYNEIHAGTLGNRTIFPPNAADTGNPDGVQLPRRGAVGGEFVGSEAGGDGCPEERSFAKDSDNNAGTGDGCGKQKNARQQALESIADVMDRHGELMSATIDSSSKRQCSIFTRQCDILEQEVAVQKAHCAVSEEKQRMMCHELMEIAAAMRGRSSMRNTGGLPATPSQPCQRNPGDDGGSVERGGGGKVMAEARAVGSEAVGGAGAGALGTLAPVAAAREEATVVAMVREEARGENKSDRDGGDPGSSRSGNRPSGYNVAFQYSLESVATDIACAMWCGEEWCNIVSAAVCAHTIDLSMDLPLRFVGANIEDRPEDDDMAAYQDSTFICVSHAFRAAVQMGAHINDDFISYDRLCRVADCFRLLLAACMWIMRMAGDDPRSHYEAFYFADLVAKPTLVASMHWSFDHRRSVVHAAKVVTDRLGKAKTTFGEYPDYIPRWAPCDIGFRHDASITGPEDAKKLDWLGSGPPMMTTTTTMEKMTCRG</sequence>
<keyword evidence="4" id="KW-1185">Reference proteome</keyword>
<feature type="chain" id="PRO_5017175403" description="Myb-like domain-containing protein" evidence="2">
    <location>
        <begin position="27"/>
        <end position="864"/>
    </location>
</feature>
<feature type="region of interest" description="Disordered" evidence="1">
    <location>
        <begin position="238"/>
        <end position="257"/>
    </location>
</feature>
<protein>
    <recommendedName>
        <fullName evidence="5">Myb-like domain-containing protein</fullName>
    </recommendedName>
</protein>
<comment type="caution">
    <text evidence="3">The sequence shown here is derived from an EMBL/GenBank/DDBJ whole genome shotgun (WGS) entry which is preliminary data.</text>
</comment>
<feature type="compositionally biased region" description="Low complexity" evidence="1">
    <location>
        <begin position="50"/>
        <end position="60"/>
    </location>
</feature>
<feature type="region of interest" description="Disordered" evidence="1">
    <location>
        <begin position="535"/>
        <end position="566"/>
    </location>
</feature>
<feature type="region of interest" description="Disordered" evidence="1">
    <location>
        <begin position="609"/>
        <end position="633"/>
    </location>
</feature>
<feature type="region of interest" description="Disordered" evidence="1">
    <location>
        <begin position="87"/>
        <end position="109"/>
    </location>
</feature>
<dbReference type="EMBL" id="BFEA01000096">
    <property type="protein sequence ID" value="GBG68163.1"/>
    <property type="molecule type" value="Genomic_DNA"/>
</dbReference>
<feature type="region of interest" description="Disordered" evidence="1">
    <location>
        <begin position="189"/>
        <end position="230"/>
    </location>
</feature>